<dbReference type="Pfam" id="PF03357">
    <property type="entry name" value="Snf7"/>
    <property type="match status" value="1"/>
</dbReference>
<organism evidence="1 2">
    <name type="scientific">Catenaria anguillulae PL171</name>
    <dbReference type="NCBI Taxonomy" id="765915"/>
    <lineage>
        <taxon>Eukaryota</taxon>
        <taxon>Fungi</taxon>
        <taxon>Fungi incertae sedis</taxon>
        <taxon>Blastocladiomycota</taxon>
        <taxon>Blastocladiomycetes</taxon>
        <taxon>Blastocladiales</taxon>
        <taxon>Catenariaceae</taxon>
        <taxon>Catenaria</taxon>
    </lineage>
</organism>
<evidence type="ECO:0000313" key="1">
    <source>
        <dbReference type="EMBL" id="ORZ36791.1"/>
    </source>
</evidence>
<dbReference type="PANTHER" id="PTHR10476">
    <property type="entry name" value="CHARGED MULTIVESICULAR BODY PROTEIN"/>
    <property type="match status" value="1"/>
</dbReference>
<dbReference type="EMBL" id="MCFL01000015">
    <property type="protein sequence ID" value="ORZ36791.1"/>
    <property type="molecule type" value="Genomic_DNA"/>
</dbReference>
<sequence>MSKLIKSMLGIQTPEEQVKKWRASLRAQDRVLDRQIRSIDAEEAKVKRSLKDAAKKGNRPERLHTSKAQLNSVSMQLGQQLAVAKVAGALEKSTEIMKAVNSLVKLPEINMVMQDMAREMMKAGVIEEMIEDTISGLDEEEVEEEAEEEVNKILFELTDGLLGQGGQVGAELQPEETEEVVQQDPELIKRLDQLRMPTTGYWPECSFAPPHFCRYFFFHRPHEQFFFLTAPDFDAQEQWHNETDSM</sequence>
<proteinExistence type="predicted"/>
<name>A0A1Y2HSL9_9FUNG</name>
<keyword evidence="2" id="KW-1185">Reference proteome</keyword>
<dbReference type="InterPro" id="IPR005024">
    <property type="entry name" value="Snf7_fam"/>
</dbReference>
<accession>A0A1Y2HSL9</accession>
<dbReference type="AlphaFoldDB" id="A0A1Y2HSL9"/>
<dbReference type="GO" id="GO:0007034">
    <property type="term" value="P:vacuolar transport"/>
    <property type="evidence" value="ECO:0007669"/>
    <property type="project" value="InterPro"/>
</dbReference>
<dbReference type="STRING" id="765915.A0A1Y2HSL9"/>
<dbReference type="Proteomes" id="UP000193411">
    <property type="component" value="Unassembled WGS sequence"/>
</dbReference>
<evidence type="ECO:0000313" key="2">
    <source>
        <dbReference type="Proteomes" id="UP000193411"/>
    </source>
</evidence>
<dbReference type="Gene3D" id="6.10.140.1230">
    <property type="match status" value="2"/>
</dbReference>
<gene>
    <name evidence="1" type="ORF">BCR44DRAFT_1493011</name>
</gene>
<protein>
    <submittedName>
        <fullName evidence="1">Snf7-domain-containing protein</fullName>
    </submittedName>
</protein>
<dbReference type="OrthoDB" id="2329734at2759"/>
<reference evidence="1 2" key="1">
    <citation type="submission" date="2016-07" db="EMBL/GenBank/DDBJ databases">
        <title>Pervasive Adenine N6-methylation of Active Genes in Fungi.</title>
        <authorList>
            <consortium name="DOE Joint Genome Institute"/>
            <person name="Mondo S.J."/>
            <person name="Dannebaum R.O."/>
            <person name="Kuo R.C."/>
            <person name="Labutti K."/>
            <person name="Haridas S."/>
            <person name="Kuo A."/>
            <person name="Salamov A."/>
            <person name="Ahrendt S.R."/>
            <person name="Lipzen A."/>
            <person name="Sullivan W."/>
            <person name="Andreopoulos W.B."/>
            <person name="Clum A."/>
            <person name="Lindquist E."/>
            <person name="Daum C."/>
            <person name="Ramamoorthy G.K."/>
            <person name="Gryganskyi A."/>
            <person name="Culley D."/>
            <person name="Magnuson J.K."/>
            <person name="James T.Y."/>
            <person name="O'Malley M.A."/>
            <person name="Stajich J.E."/>
            <person name="Spatafora J.W."/>
            <person name="Visel A."/>
            <person name="Grigoriev I.V."/>
        </authorList>
    </citation>
    <scope>NUCLEOTIDE SEQUENCE [LARGE SCALE GENOMIC DNA]</scope>
    <source>
        <strain evidence="1 2">PL171</strain>
    </source>
</reference>
<comment type="caution">
    <text evidence="1">The sequence shown here is derived from an EMBL/GenBank/DDBJ whole genome shotgun (WGS) entry which is preliminary data.</text>
</comment>